<proteinExistence type="predicted"/>
<dbReference type="RefSeq" id="XP_017784822.1">
    <property type="nucleotide sequence ID" value="XM_017929333.1"/>
</dbReference>
<feature type="domain" description="Partial AB-hydrolase lipase" evidence="3">
    <location>
        <begin position="21"/>
        <end position="82"/>
    </location>
</feature>
<evidence type="ECO:0000259" key="3">
    <source>
        <dbReference type="Pfam" id="PF04083"/>
    </source>
</evidence>
<dbReference type="Gene3D" id="3.40.50.1820">
    <property type="entry name" value="alpha/beta hydrolase"/>
    <property type="match status" value="2"/>
</dbReference>
<name>A0ABM1NDC2_NICVS</name>
<sequence>MFLSTIILSLIGANRIVADTTKEIVEKYGYPFEEYKDIQSPDGYLLTLHRILYGRTMLDKTNISKPVFLLHGIFSSSVSFVFAGPNISIAYQLADRGYDVWLGNCRGTSYSTKHSIHSIHSSAFWNFTIRNFTYSDVFFVPMFLSIVVLSLLAAHGILAVTTKDIVESYGYPFEEYRDIQTPDGYFLTLHRIPSERNILENVDTREAVLLMHGLFCSSINFVFAGPNISLAYQLADQGYDVWLGNSRSTSYSKKHASHDIDSLAFWNFTIDDLAMNDLRTTIDFVLDQTKNKQITYVGYSQGNTILAMLLSDLPEYNAKIKLYIALAPILSFYTFYHPWILPFINFIPIFNEFGMYEIPPMVKTINDVISFFCNSNCYIMETLCIFLIESTFGSEKYINKTAAEPLLENILEGIGLKILVHLKQIHYSGGKLRKFDYGINENIRIYGKALPPDYEINQILVPTAMYYANCDWLVSREDVAIAKKQLPNIIDDYLIPMEIFNHFDFLWAGNIKEVLLNRILKLIDSYNK</sequence>
<evidence type="ECO:0000313" key="5">
    <source>
        <dbReference type="RefSeq" id="XP_017784822.1"/>
    </source>
</evidence>
<evidence type="ECO:0000256" key="1">
    <source>
        <dbReference type="SAM" id="Phobius"/>
    </source>
</evidence>
<accession>A0ABM1NDC2</accession>
<evidence type="ECO:0000256" key="2">
    <source>
        <dbReference type="SAM" id="SignalP"/>
    </source>
</evidence>
<protein>
    <submittedName>
        <fullName evidence="5">Lipase 3-like</fullName>
    </submittedName>
</protein>
<feature type="chain" id="PRO_5047315679" evidence="2">
    <location>
        <begin position="19"/>
        <end position="528"/>
    </location>
</feature>
<dbReference type="SUPFAM" id="SSF53474">
    <property type="entry name" value="alpha/beta-Hydrolases"/>
    <property type="match status" value="2"/>
</dbReference>
<organism evidence="4 5">
    <name type="scientific">Nicrophorus vespilloides</name>
    <name type="common">Boreal carrion beetle</name>
    <dbReference type="NCBI Taxonomy" id="110193"/>
    <lineage>
        <taxon>Eukaryota</taxon>
        <taxon>Metazoa</taxon>
        <taxon>Ecdysozoa</taxon>
        <taxon>Arthropoda</taxon>
        <taxon>Hexapoda</taxon>
        <taxon>Insecta</taxon>
        <taxon>Pterygota</taxon>
        <taxon>Neoptera</taxon>
        <taxon>Endopterygota</taxon>
        <taxon>Coleoptera</taxon>
        <taxon>Polyphaga</taxon>
        <taxon>Staphyliniformia</taxon>
        <taxon>Silphidae</taxon>
        <taxon>Nicrophorinae</taxon>
        <taxon>Nicrophorus</taxon>
    </lineage>
</organism>
<dbReference type="Proteomes" id="UP000695000">
    <property type="component" value="Unplaced"/>
</dbReference>
<dbReference type="PANTHER" id="PTHR11005">
    <property type="entry name" value="LYSOSOMAL ACID LIPASE-RELATED"/>
    <property type="match status" value="1"/>
</dbReference>
<feature type="domain" description="Partial AB-hydrolase lipase" evidence="3">
    <location>
        <begin position="163"/>
        <end position="223"/>
    </location>
</feature>
<feature type="signal peptide" evidence="2">
    <location>
        <begin position="1"/>
        <end position="18"/>
    </location>
</feature>
<dbReference type="GeneID" id="108568327"/>
<keyword evidence="1" id="KW-0472">Membrane</keyword>
<feature type="transmembrane region" description="Helical" evidence="1">
    <location>
        <begin position="137"/>
        <end position="158"/>
    </location>
</feature>
<dbReference type="Pfam" id="PF04083">
    <property type="entry name" value="Abhydro_lipase"/>
    <property type="match status" value="2"/>
</dbReference>
<keyword evidence="1" id="KW-1133">Transmembrane helix</keyword>
<dbReference type="InterPro" id="IPR029058">
    <property type="entry name" value="AB_hydrolase_fold"/>
</dbReference>
<keyword evidence="4" id="KW-1185">Reference proteome</keyword>
<reference evidence="5" key="1">
    <citation type="submission" date="2025-08" db="UniProtKB">
        <authorList>
            <consortium name="RefSeq"/>
        </authorList>
    </citation>
    <scope>IDENTIFICATION</scope>
</reference>
<dbReference type="InterPro" id="IPR006693">
    <property type="entry name" value="AB_hydrolase_lipase"/>
</dbReference>
<gene>
    <name evidence="5" type="primary">LOC108568327</name>
</gene>
<evidence type="ECO:0000313" key="4">
    <source>
        <dbReference type="Proteomes" id="UP000695000"/>
    </source>
</evidence>
<keyword evidence="1" id="KW-0812">Transmembrane</keyword>
<keyword evidence="2" id="KW-0732">Signal</keyword>
<feature type="transmembrane region" description="Helical" evidence="1">
    <location>
        <begin position="67"/>
        <end position="87"/>
    </location>
</feature>